<accession>A0A2T4KIQ4</accession>
<sequence length="173" mass="19654">MKKFLVLIFASLLVLGACGQKDNEAKSDDNHKRSNDLVNNADDKKTEDSKLSKKHKKDKEDKENNDDKSNSSEDTVQENRASINEETTETINNQENTTQQYSEPSQQPQEQPSQEINQQSQWETNRANQLRNQPNSNYGIAWTEEQQAHVEYETKKTGRPGMADDVGVPSANQ</sequence>
<reference evidence="3 4" key="1">
    <citation type="journal article" date="2016" name="Front. Microbiol.">
        <title>Comprehensive Phylogenetic Analysis of Bovine Non-aureus Staphylococci Species Based on Whole-Genome Sequencing.</title>
        <authorList>
            <person name="Naushad S."/>
            <person name="Barkema H.W."/>
            <person name="Luby C."/>
            <person name="Condas L.A."/>
            <person name="Nobrega D.B."/>
            <person name="Carson D.A."/>
            <person name="De Buck J."/>
        </authorList>
    </citation>
    <scope>NUCLEOTIDE SEQUENCE [LARGE SCALE GENOMIC DNA]</scope>
    <source>
        <strain evidence="3 4">SNUC 761</strain>
    </source>
</reference>
<evidence type="ECO:0000256" key="2">
    <source>
        <dbReference type="SAM" id="SignalP"/>
    </source>
</evidence>
<feature type="region of interest" description="Disordered" evidence="1">
    <location>
        <begin position="154"/>
        <end position="173"/>
    </location>
</feature>
<protein>
    <recommendedName>
        <fullName evidence="5">Lipoprotein</fullName>
    </recommendedName>
</protein>
<feature type="compositionally biased region" description="Polar residues" evidence="1">
    <location>
        <begin position="122"/>
        <end position="138"/>
    </location>
</feature>
<evidence type="ECO:0008006" key="5">
    <source>
        <dbReference type="Google" id="ProtNLM"/>
    </source>
</evidence>
<name>A0A2T4KIQ4_9STAP</name>
<feature type="region of interest" description="Disordered" evidence="1">
    <location>
        <begin position="18"/>
        <end position="139"/>
    </location>
</feature>
<dbReference type="AlphaFoldDB" id="A0A2T4KIQ4"/>
<dbReference type="RefSeq" id="WP_107505846.1">
    <property type="nucleotide sequence ID" value="NZ_PYZL01000016.1"/>
</dbReference>
<keyword evidence="2" id="KW-0732">Signal</keyword>
<dbReference type="EMBL" id="PYZL01000016">
    <property type="protein sequence ID" value="PTE73854.1"/>
    <property type="molecule type" value="Genomic_DNA"/>
</dbReference>
<dbReference type="Proteomes" id="UP000242547">
    <property type="component" value="Unassembled WGS sequence"/>
</dbReference>
<feature type="compositionally biased region" description="Basic and acidic residues" evidence="1">
    <location>
        <begin position="21"/>
        <end position="51"/>
    </location>
</feature>
<organism evidence="3 4">
    <name type="scientific">Staphylococcus devriesei</name>
    <dbReference type="NCBI Taxonomy" id="586733"/>
    <lineage>
        <taxon>Bacteria</taxon>
        <taxon>Bacillati</taxon>
        <taxon>Bacillota</taxon>
        <taxon>Bacilli</taxon>
        <taxon>Bacillales</taxon>
        <taxon>Staphylococcaceae</taxon>
        <taxon>Staphylococcus</taxon>
    </lineage>
</organism>
<dbReference type="PROSITE" id="PS51257">
    <property type="entry name" value="PROKAR_LIPOPROTEIN"/>
    <property type="match status" value="1"/>
</dbReference>
<comment type="caution">
    <text evidence="3">The sequence shown here is derived from an EMBL/GenBank/DDBJ whole genome shotgun (WGS) entry which is preliminary data.</text>
</comment>
<feature type="compositionally biased region" description="Basic and acidic residues" evidence="1">
    <location>
        <begin position="58"/>
        <end position="71"/>
    </location>
</feature>
<evidence type="ECO:0000313" key="4">
    <source>
        <dbReference type="Proteomes" id="UP000242547"/>
    </source>
</evidence>
<feature type="signal peptide" evidence="2">
    <location>
        <begin position="1"/>
        <end position="19"/>
    </location>
</feature>
<gene>
    <name evidence="3" type="ORF">BUY44_03930</name>
</gene>
<feature type="compositionally biased region" description="Low complexity" evidence="1">
    <location>
        <begin position="89"/>
        <end position="121"/>
    </location>
</feature>
<evidence type="ECO:0000313" key="3">
    <source>
        <dbReference type="EMBL" id="PTE73854.1"/>
    </source>
</evidence>
<feature type="chain" id="PRO_5043160833" description="Lipoprotein" evidence="2">
    <location>
        <begin position="20"/>
        <end position="173"/>
    </location>
</feature>
<proteinExistence type="predicted"/>
<evidence type="ECO:0000256" key="1">
    <source>
        <dbReference type="SAM" id="MobiDB-lite"/>
    </source>
</evidence>